<keyword evidence="12" id="KW-1185">Reference proteome</keyword>
<dbReference type="EMBL" id="JACEON010000008">
    <property type="protein sequence ID" value="MBA4612089.1"/>
    <property type="molecule type" value="Genomic_DNA"/>
</dbReference>
<dbReference type="Proteomes" id="UP000559404">
    <property type="component" value="Unassembled WGS sequence"/>
</dbReference>
<dbReference type="InterPro" id="IPR007387">
    <property type="entry name" value="TRAP_DctQ"/>
</dbReference>
<comment type="caution">
    <text evidence="11">The sequence shown here is derived from an EMBL/GenBank/DDBJ whole genome shotgun (WGS) entry which is preliminary data.</text>
</comment>
<feature type="domain" description="Tripartite ATP-independent periplasmic transporters DctQ component" evidence="10">
    <location>
        <begin position="27"/>
        <end position="168"/>
    </location>
</feature>
<evidence type="ECO:0000259" key="10">
    <source>
        <dbReference type="Pfam" id="PF04290"/>
    </source>
</evidence>
<comment type="function">
    <text evidence="9">Part of the tripartite ATP-independent periplasmic (TRAP) transport system.</text>
</comment>
<protein>
    <recommendedName>
        <fullName evidence="9">TRAP transporter small permease protein</fullName>
    </recommendedName>
</protein>
<reference evidence="11 12" key="1">
    <citation type="submission" date="2020-07" db="EMBL/GenBank/DDBJ databases">
        <authorList>
            <person name="Li M."/>
        </authorList>
    </citation>
    <scope>NUCLEOTIDE SEQUENCE [LARGE SCALE GENOMIC DNA]</scope>
    <source>
        <strain evidence="11 12">DSM 23284</strain>
    </source>
</reference>
<keyword evidence="6 9" id="KW-1133">Transmembrane helix</keyword>
<accession>A0A838XL89</accession>
<evidence type="ECO:0000256" key="7">
    <source>
        <dbReference type="ARBA" id="ARBA00023136"/>
    </source>
</evidence>
<evidence type="ECO:0000256" key="1">
    <source>
        <dbReference type="ARBA" id="ARBA00004429"/>
    </source>
</evidence>
<gene>
    <name evidence="11" type="ORF">H1W37_10520</name>
</gene>
<dbReference type="InterPro" id="IPR055348">
    <property type="entry name" value="DctQ"/>
</dbReference>
<feature type="transmembrane region" description="Helical" evidence="9">
    <location>
        <begin position="63"/>
        <end position="80"/>
    </location>
</feature>
<evidence type="ECO:0000256" key="4">
    <source>
        <dbReference type="ARBA" id="ARBA00022519"/>
    </source>
</evidence>
<keyword evidence="5 9" id="KW-0812">Transmembrane</keyword>
<dbReference type="GO" id="GO:0005886">
    <property type="term" value="C:plasma membrane"/>
    <property type="evidence" value="ECO:0007669"/>
    <property type="project" value="UniProtKB-SubCell"/>
</dbReference>
<evidence type="ECO:0000256" key="8">
    <source>
        <dbReference type="ARBA" id="ARBA00038436"/>
    </source>
</evidence>
<dbReference type="PANTHER" id="PTHR35011">
    <property type="entry name" value="2,3-DIKETO-L-GULONATE TRAP TRANSPORTER SMALL PERMEASE PROTEIN YIAM"/>
    <property type="match status" value="1"/>
</dbReference>
<evidence type="ECO:0000256" key="3">
    <source>
        <dbReference type="ARBA" id="ARBA00022475"/>
    </source>
</evidence>
<sequence length="206" mass="23327">MVGASTDIDRIVVGVGKLASWLFIPTMIVIFYDVSQRKLLDFDNTIIDSAFYFDSTKLQELEWHLHSLLFLMCLGFAYRYDAHVRIELVRDRLRARSRVWLELLGIVLFLLTYCYLIIAFGWTFAGRSYRIGEVSAAQTGLSHRWIIKAAMPVGFAFLFAAGVSAAFKCIVYLFGPTYLRDQVNDYAGTHHADLPEDVAVNGPIAD</sequence>
<evidence type="ECO:0000256" key="2">
    <source>
        <dbReference type="ARBA" id="ARBA00022448"/>
    </source>
</evidence>
<evidence type="ECO:0000313" key="11">
    <source>
        <dbReference type="EMBL" id="MBA4612089.1"/>
    </source>
</evidence>
<comment type="similarity">
    <text evidence="8 9">Belongs to the TRAP transporter small permease family.</text>
</comment>
<comment type="subunit">
    <text evidence="9">The complex comprises the extracytoplasmic solute receptor protein and the two transmembrane proteins.</text>
</comment>
<keyword evidence="2 9" id="KW-0813">Transport</keyword>
<feature type="transmembrane region" description="Helical" evidence="9">
    <location>
        <begin position="145"/>
        <end position="174"/>
    </location>
</feature>
<dbReference type="PANTHER" id="PTHR35011:SF4">
    <property type="entry name" value="SLL1102 PROTEIN"/>
    <property type="match status" value="1"/>
</dbReference>
<comment type="subcellular location">
    <subcellularLocation>
        <location evidence="1 9">Cell inner membrane</location>
        <topology evidence="1 9">Multi-pass membrane protein</topology>
    </subcellularLocation>
</comment>
<keyword evidence="3" id="KW-1003">Cell membrane</keyword>
<dbReference type="AlphaFoldDB" id="A0A838XL89"/>
<evidence type="ECO:0000256" key="6">
    <source>
        <dbReference type="ARBA" id="ARBA00022989"/>
    </source>
</evidence>
<evidence type="ECO:0000256" key="9">
    <source>
        <dbReference type="RuleBase" id="RU369079"/>
    </source>
</evidence>
<keyword evidence="4 9" id="KW-0997">Cell inner membrane</keyword>
<reference evidence="11 12" key="2">
    <citation type="submission" date="2020-08" db="EMBL/GenBank/DDBJ databases">
        <title>Stappia taiwanensis sp. nov., isolated from a coastal thermal spring.</title>
        <authorList>
            <person name="Kampfer P."/>
        </authorList>
    </citation>
    <scope>NUCLEOTIDE SEQUENCE [LARGE SCALE GENOMIC DNA]</scope>
    <source>
        <strain evidence="11 12">DSM 23284</strain>
    </source>
</reference>
<name>A0A838XL89_9HYPH</name>
<evidence type="ECO:0000256" key="5">
    <source>
        <dbReference type="ARBA" id="ARBA00022692"/>
    </source>
</evidence>
<organism evidence="11 12">
    <name type="scientific">Stappia taiwanensis</name>
    <dbReference type="NCBI Taxonomy" id="992267"/>
    <lineage>
        <taxon>Bacteria</taxon>
        <taxon>Pseudomonadati</taxon>
        <taxon>Pseudomonadota</taxon>
        <taxon>Alphaproteobacteria</taxon>
        <taxon>Hyphomicrobiales</taxon>
        <taxon>Stappiaceae</taxon>
        <taxon>Stappia</taxon>
    </lineage>
</organism>
<keyword evidence="7 9" id="KW-0472">Membrane</keyword>
<evidence type="ECO:0000313" key="12">
    <source>
        <dbReference type="Proteomes" id="UP000559404"/>
    </source>
</evidence>
<proteinExistence type="inferred from homology"/>
<dbReference type="GO" id="GO:0022857">
    <property type="term" value="F:transmembrane transporter activity"/>
    <property type="evidence" value="ECO:0007669"/>
    <property type="project" value="UniProtKB-UniRule"/>
</dbReference>
<feature type="transmembrane region" description="Helical" evidence="9">
    <location>
        <begin position="12"/>
        <end position="32"/>
    </location>
</feature>
<feature type="transmembrane region" description="Helical" evidence="9">
    <location>
        <begin position="100"/>
        <end position="125"/>
    </location>
</feature>
<dbReference type="Pfam" id="PF04290">
    <property type="entry name" value="DctQ"/>
    <property type="match status" value="1"/>
</dbReference>